<protein>
    <recommendedName>
        <fullName evidence="1">Peptidase M20 domain-containing protein 2</fullName>
    </recommendedName>
</protein>
<evidence type="ECO:0000313" key="4">
    <source>
        <dbReference type="Proteomes" id="UP000012063"/>
    </source>
</evidence>
<evidence type="ECO:0000256" key="1">
    <source>
        <dbReference type="PIRNR" id="PIRNR037226"/>
    </source>
</evidence>
<dbReference type="InterPro" id="IPR017439">
    <property type="entry name" value="Amidohydrolase"/>
</dbReference>
<dbReference type="RefSeq" id="WP_005490137.1">
    <property type="nucleotide sequence ID" value="NZ_CAUI01000023.1"/>
</dbReference>
<keyword evidence="3" id="KW-0378">Hydrolase</keyword>
<dbReference type="Gene3D" id="3.40.630.10">
    <property type="entry name" value="Zn peptidases"/>
    <property type="match status" value="1"/>
</dbReference>
<dbReference type="GO" id="GO:0046657">
    <property type="term" value="P:folic acid catabolic process"/>
    <property type="evidence" value="ECO:0007669"/>
    <property type="project" value="TreeGrafter"/>
</dbReference>
<proteinExistence type="inferred from homology"/>
<dbReference type="SUPFAM" id="SSF53187">
    <property type="entry name" value="Zn-dependent exopeptidases"/>
    <property type="match status" value="1"/>
</dbReference>
<dbReference type="InterPro" id="IPR011650">
    <property type="entry name" value="Peptidase_M20_dimer"/>
</dbReference>
<comment type="similarity">
    <text evidence="1">Belongs to the peptidase M20A family.</text>
</comment>
<dbReference type="OrthoDB" id="9781032at2"/>
<gene>
    <name evidence="3" type="ORF">HSACCH_02369</name>
</gene>
<dbReference type="InterPro" id="IPR017144">
    <property type="entry name" value="Xaa-Arg_dipeptidase"/>
</dbReference>
<dbReference type="InterPro" id="IPR052030">
    <property type="entry name" value="Peptidase_M20/M20A_hydrolases"/>
</dbReference>
<dbReference type="NCBIfam" id="TIGR01891">
    <property type="entry name" value="amidohydrolases"/>
    <property type="match status" value="1"/>
</dbReference>
<dbReference type="InParanoid" id="M5E3I1"/>
<sequence>MQKNEIKAKIIETIENNRSKIVELVDEIYKNPELGYKEEKTTKIIAEAFSDLEIDFKEHQNLSGINALLEMENPGPKIAVLGELDAVTCSEHPDADPETNAVHACGHNIQLGVMYGVAAAFKKAGVESELAGTLNFITTPAEEFIELEYRDQLREAGKINYFGGKQELIKRGSFDDVDISIMMHALDLGSKKALVAPKGNGFVGKNIRFIGQESHAGSAPEKGVNALNAAVLAMNNINAQRETFAEADRVRVHPIITKGGDIVNIVPADVRMESYVRARNIEAIKKANEKVDRSLKAGAMAVGADVKITDIPGYLPLLNNEGLDSILESNLLELVDEAEITVGGDFTGSFDFGDVSHLMPALHPFFGGVAGDLHTRNFKTKNKDDAYILPIKALAMTVVDLLYDNAAEAKKIIKDFKAPLTKKEYLELMEEFTEEIIYKN</sequence>
<name>M5E3I1_9FIRM</name>
<dbReference type="Pfam" id="PF07687">
    <property type="entry name" value="M20_dimer"/>
    <property type="match status" value="1"/>
</dbReference>
<reference evidence="4" key="1">
    <citation type="journal article" date="2013" name="Genome Announc.">
        <title>Genome Sequence of Halanaerobium saccharolyticum subsp. saccharolyticum Strain DSM 6643T, a Halophilic Hydrogen-Producing Bacterium.</title>
        <authorList>
            <person name="Kivisto A."/>
            <person name="Larjo A."/>
            <person name="Ciranna A."/>
            <person name="Santala V."/>
            <person name="Roos C."/>
            <person name="Karp M."/>
        </authorList>
    </citation>
    <scope>NUCLEOTIDE SEQUENCE [LARGE SCALE GENOMIC DNA]</scope>
    <source>
        <strain evidence="4">DSM 6643</strain>
    </source>
</reference>
<feature type="domain" description="Peptidase M20 dimerisation" evidence="2">
    <location>
        <begin position="201"/>
        <end position="296"/>
    </location>
</feature>
<comment type="caution">
    <text evidence="3">The sequence shown here is derived from an EMBL/GenBank/DDBJ whole genome shotgun (WGS) entry which is preliminary data.</text>
</comment>
<dbReference type="GO" id="GO:0016805">
    <property type="term" value="F:dipeptidase activity"/>
    <property type="evidence" value="ECO:0007669"/>
    <property type="project" value="InterPro"/>
</dbReference>
<dbReference type="Gene3D" id="3.30.70.360">
    <property type="match status" value="1"/>
</dbReference>
<evidence type="ECO:0000313" key="3">
    <source>
        <dbReference type="EMBL" id="CCU80856.1"/>
    </source>
</evidence>
<dbReference type="GO" id="GO:0005737">
    <property type="term" value="C:cytoplasm"/>
    <property type="evidence" value="ECO:0007669"/>
    <property type="project" value="TreeGrafter"/>
</dbReference>
<dbReference type="InterPro" id="IPR036264">
    <property type="entry name" value="Bact_exopeptidase_dim_dom"/>
</dbReference>
<dbReference type="GO" id="GO:0071713">
    <property type="term" value="F:para-aminobenzoyl-glutamate hydrolase activity"/>
    <property type="evidence" value="ECO:0007669"/>
    <property type="project" value="TreeGrafter"/>
</dbReference>
<dbReference type="EMBL" id="CAUI01000023">
    <property type="protein sequence ID" value="CCU80856.1"/>
    <property type="molecule type" value="Genomic_DNA"/>
</dbReference>
<dbReference type="PIRSF" id="PIRSF037226">
    <property type="entry name" value="Amidohydrolase_ACY1L2_prd"/>
    <property type="match status" value="1"/>
</dbReference>
<dbReference type="AlphaFoldDB" id="M5E3I1"/>
<organism evidence="3 4">
    <name type="scientific">Halanaerobium saccharolyticum subsp. saccharolyticum DSM 6643</name>
    <dbReference type="NCBI Taxonomy" id="1293054"/>
    <lineage>
        <taxon>Bacteria</taxon>
        <taxon>Bacillati</taxon>
        <taxon>Bacillota</taxon>
        <taxon>Clostridia</taxon>
        <taxon>Halanaerobiales</taxon>
        <taxon>Halanaerobiaceae</taxon>
        <taxon>Halanaerobium</taxon>
    </lineage>
</organism>
<dbReference type="Pfam" id="PF01546">
    <property type="entry name" value="Peptidase_M20"/>
    <property type="match status" value="1"/>
</dbReference>
<dbReference type="STRING" id="1293054.HSACCH_02369"/>
<dbReference type="Proteomes" id="UP000012063">
    <property type="component" value="Unassembled WGS sequence"/>
</dbReference>
<accession>M5E3I1</accession>
<dbReference type="PANTHER" id="PTHR30575">
    <property type="entry name" value="PEPTIDASE M20"/>
    <property type="match status" value="1"/>
</dbReference>
<dbReference type="PANTHER" id="PTHR30575:SF3">
    <property type="entry name" value="PEPTIDASE M20 DIMERISATION DOMAIN-CONTAINING PROTEIN"/>
    <property type="match status" value="1"/>
</dbReference>
<evidence type="ECO:0000259" key="2">
    <source>
        <dbReference type="Pfam" id="PF07687"/>
    </source>
</evidence>
<dbReference type="SUPFAM" id="SSF55031">
    <property type="entry name" value="Bacterial exopeptidase dimerisation domain"/>
    <property type="match status" value="1"/>
</dbReference>
<dbReference type="InterPro" id="IPR002933">
    <property type="entry name" value="Peptidase_M20"/>
</dbReference>
<dbReference type="eggNOG" id="COG1473">
    <property type="taxonomic scope" value="Bacteria"/>
</dbReference>
<keyword evidence="4" id="KW-1185">Reference proteome</keyword>